<comment type="subcellular location">
    <subcellularLocation>
        <location evidence="1">Nucleus</location>
    </subcellularLocation>
</comment>
<keyword evidence="8" id="KW-0539">Nucleus</keyword>
<evidence type="ECO:0000256" key="2">
    <source>
        <dbReference type="ARBA" id="ARBA00008423"/>
    </source>
</evidence>
<evidence type="ECO:0000256" key="7">
    <source>
        <dbReference type="ARBA" id="ARBA00022833"/>
    </source>
</evidence>
<keyword evidence="4" id="KW-0479">Metal-binding</keyword>
<feature type="compositionally biased region" description="Basic and acidic residues" evidence="10">
    <location>
        <begin position="146"/>
        <end position="156"/>
    </location>
</feature>
<reference evidence="12 13" key="1">
    <citation type="submission" date="2024-02" db="EMBL/GenBank/DDBJ databases">
        <authorList>
            <person name="Daric V."/>
            <person name="Darras S."/>
        </authorList>
    </citation>
    <scope>NUCLEOTIDE SEQUENCE [LARGE SCALE GENOMIC DNA]</scope>
</reference>
<keyword evidence="7" id="KW-0862">Zinc</keyword>
<keyword evidence="9" id="KW-0694">RNA-binding</keyword>
<comment type="caution">
    <text evidence="12">The sequence shown here is derived from an EMBL/GenBank/DDBJ whole genome shotgun (WGS) entry which is preliminary data.</text>
</comment>
<feature type="compositionally biased region" description="Polar residues" evidence="10">
    <location>
        <begin position="210"/>
        <end position="225"/>
    </location>
</feature>
<feature type="domain" description="RRM" evidence="11">
    <location>
        <begin position="759"/>
        <end position="836"/>
    </location>
</feature>
<feature type="compositionally biased region" description="Basic and acidic residues" evidence="10">
    <location>
        <begin position="124"/>
        <end position="139"/>
    </location>
</feature>
<evidence type="ECO:0000256" key="3">
    <source>
        <dbReference type="ARBA" id="ARBA00015071"/>
    </source>
</evidence>
<dbReference type="PANTHER" id="PTHR14738:SF29">
    <property type="entry name" value="ZINC FINGER CCCH DOMAIN-CONTAINING PROTEIN 14"/>
    <property type="match status" value="1"/>
</dbReference>
<dbReference type="InterPro" id="IPR000504">
    <property type="entry name" value="RRM_dom"/>
</dbReference>
<feature type="compositionally biased region" description="Basic and acidic residues" evidence="10">
    <location>
        <begin position="329"/>
        <end position="338"/>
    </location>
</feature>
<organism evidence="12 13">
    <name type="scientific">Clavelina lepadiformis</name>
    <name type="common">Light-bulb sea squirt</name>
    <name type="synonym">Ascidia lepadiformis</name>
    <dbReference type="NCBI Taxonomy" id="159417"/>
    <lineage>
        <taxon>Eukaryota</taxon>
        <taxon>Metazoa</taxon>
        <taxon>Chordata</taxon>
        <taxon>Tunicata</taxon>
        <taxon>Ascidiacea</taxon>
        <taxon>Aplousobranchia</taxon>
        <taxon>Clavelinidae</taxon>
        <taxon>Clavelina</taxon>
    </lineage>
</organism>
<sequence length="898" mass="100544">MEVGSDISKKIQAAIKSKLIEINAYVDDELPDYIMIMIANRKPEDQMAEALSLFLGTHTNAFTKWLFELLSTLRNKKVEIKKPSFELKEISVAVKKTKPSMGTSDGDSRSLENIESDNLSTKCDVQDDVNKTSRWDSQKKVNKSNSKTDDFGKYDMLGKDNTSKEAVIDIVPETNDLFDKEFLAGNDDLENSEKKVSKVSGSSASKPQSTISQKETSLSLNNSRINNEKSKLKTPHEKTIKKRSATEKAVEKKTKRRSSDEYHTKSEQKASSSSKRIISVKKNLQVNRKVSTSDKEFASQFAPPKLKSKKQKLTKENKLSKHKSNSNVRDWDKGKENDSLSYDTDEEVHFHKKRSKQSLDFTMTDSDDESCVTHKTRSTVAVASKVATVKNPQYDSDEEDEDEVSSGAVISKIAIPQRRPRLPPAKQANRSLLLKAVSEAESSVRNRGTGKRIERTVPVVFSKSTSKKEAELAQRKCQADKDEIYFGCEEPNSAGIKKDAQNQIPLKRKKLVRVQNSTDTLTQNIDGNESYVSIKKSRKSDSDKSAAKTSSTIVQGEGPDSRLIVSNESDGKTETKKPKKILIRKSSLLNSSTTEHFDTRKLTIKNKPKIKADKEIVKSANGKQKESVPDPCFIVTLDGTAQHLKGTSKNKNMFIKESSSFRATPVEAPAINQVNVSLSSSQQQSHEATHSISANSSVEEMGGLLMSDIELNKMRQKLLLMQKEAEKLKEIQIKQHEIIKHKITVNSNGSSDLAGSERRSIHVANVHFSATEKQLVEHFSICGKVLRTTILKDQYTGRPKGFAYLEFEEPGCVEMALALDGTSFCGRNIKITKKDDEALKSQSFSQPMRYGGRSQRFPSTRGFRRYPNRYGPVTYARPRVRPAVARNRSWVKPGYSPS</sequence>
<keyword evidence="13" id="KW-1185">Reference proteome</keyword>
<dbReference type="Pfam" id="PF00076">
    <property type="entry name" value="RRM_1"/>
    <property type="match status" value="1"/>
</dbReference>
<feature type="compositionally biased region" description="Polar residues" evidence="10">
    <location>
        <begin position="113"/>
        <end position="123"/>
    </location>
</feature>
<evidence type="ECO:0000313" key="13">
    <source>
        <dbReference type="Proteomes" id="UP001642483"/>
    </source>
</evidence>
<feature type="compositionally biased region" description="Low complexity" evidence="10">
    <location>
        <begin position="269"/>
        <end position="282"/>
    </location>
</feature>
<feature type="compositionally biased region" description="Basic and acidic residues" evidence="10">
    <location>
        <begin position="226"/>
        <end position="268"/>
    </location>
</feature>
<dbReference type="InterPro" id="IPR012677">
    <property type="entry name" value="Nucleotide-bd_a/b_plait_sf"/>
</dbReference>
<accession>A0ABP0FBU3</accession>
<feature type="region of interest" description="Disordered" evidence="10">
    <location>
        <begin position="98"/>
        <end position="156"/>
    </location>
</feature>
<evidence type="ECO:0000256" key="5">
    <source>
        <dbReference type="ARBA" id="ARBA00022737"/>
    </source>
</evidence>
<dbReference type="Gene3D" id="3.30.70.330">
    <property type="match status" value="1"/>
</dbReference>
<evidence type="ECO:0000256" key="9">
    <source>
        <dbReference type="PROSITE-ProRule" id="PRU00176"/>
    </source>
</evidence>
<feature type="region of interest" description="Disordered" evidence="10">
    <location>
        <begin position="536"/>
        <end position="578"/>
    </location>
</feature>
<keyword evidence="6" id="KW-0863">Zinc-finger</keyword>
<evidence type="ECO:0000256" key="1">
    <source>
        <dbReference type="ARBA" id="ARBA00004123"/>
    </source>
</evidence>
<dbReference type="EMBL" id="CAWYQH010000035">
    <property type="protein sequence ID" value="CAK8676861.1"/>
    <property type="molecule type" value="Genomic_DNA"/>
</dbReference>
<dbReference type="PROSITE" id="PS50102">
    <property type="entry name" value="RRM"/>
    <property type="match status" value="1"/>
</dbReference>
<evidence type="ECO:0000259" key="11">
    <source>
        <dbReference type="PROSITE" id="PS50102"/>
    </source>
</evidence>
<evidence type="ECO:0000256" key="8">
    <source>
        <dbReference type="ARBA" id="ARBA00023242"/>
    </source>
</evidence>
<keyword evidence="5" id="KW-0677">Repeat</keyword>
<evidence type="ECO:0000256" key="4">
    <source>
        <dbReference type="ARBA" id="ARBA00022723"/>
    </source>
</evidence>
<feature type="compositionally biased region" description="Low complexity" evidence="10">
    <location>
        <begin position="198"/>
        <end position="209"/>
    </location>
</feature>
<dbReference type="SMART" id="SM00360">
    <property type="entry name" value="RRM"/>
    <property type="match status" value="1"/>
</dbReference>
<evidence type="ECO:0000313" key="12">
    <source>
        <dbReference type="EMBL" id="CAK8676861.1"/>
    </source>
</evidence>
<dbReference type="Pfam" id="PF01480">
    <property type="entry name" value="PWI"/>
    <property type="match status" value="1"/>
</dbReference>
<dbReference type="SUPFAM" id="SSF54928">
    <property type="entry name" value="RNA-binding domain, RBD"/>
    <property type="match status" value="1"/>
</dbReference>
<comment type="similarity">
    <text evidence="2">Belongs to the ZC3H14 family.</text>
</comment>
<proteinExistence type="inferred from homology"/>
<protein>
    <recommendedName>
        <fullName evidence="3">Zinc finger CCCH domain-containing protein 14</fullName>
    </recommendedName>
</protein>
<dbReference type="Proteomes" id="UP001642483">
    <property type="component" value="Unassembled WGS sequence"/>
</dbReference>
<dbReference type="InterPro" id="IPR002483">
    <property type="entry name" value="PWI_dom"/>
</dbReference>
<dbReference type="InterPro" id="IPR035979">
    <property type="entry name" value="RBD_domain_sf"/>
</dbReference>
<name>A0ABP0FBU3_CLALP</name>
<dbReference type="InterPro" id="IPR040366">
    <property type="entry name" value="Nab2/ZC3H14"/>
</dbReference>
<dbReference type="PANTHER" id="PTHR14738">
    <property type="entry name" value="ZINC FINGER CCCH DOMAIN-CONTAINING PROTEIN 14"/>
    <property type="match status" value="1"/>
</dbReference>
<evidence type="ECO:0000256" key="10">
    <source>
        <dbReference type="SAM" id="MobiDB-lite"/>
    </source>
</evidence>
<evidence type="ECO:0000256" key="6">
    <source>
        <dbReference type="ARBA" id="ARBA00022771"/>
    </source>
</evidence>
<dbReference type="Gene3D" id="1.20.1390.10">
    <property type="entry name" value="PWI domain"/>
    <property type="match status" value="1"/>
</dbReference>
<gene>
    <name evidence="12" type="ORF">CVLEPA_LOCUS6286</name>
</gene>
<feature type="region of interest" description="Disordered" evidence="10">
    <location>
        <begin position="189"/>
        <end position="338"/>
    </location>
</feature>